<dbReference type="InterPro" id="IPR007048">
    <property type="entry name" value="IraD/Gp25-like"/>
</dbReference>
<proteinExistence type="predicted"/>
<accession>A0A916NE25</accession>
<protein>
    <recommendedName>
        <fullName evidence="1">IraD/Gp25-like domain-containing protein</fullName>
    </recommendedName>
</protein>
<feature type="domain" description="IraD/Gp25-like" evidence="1">
    <location>
        <begin position="16"/>
        <end position="82"/>
    </location>
</feature>
<evidence type="ECO:0000313" key="2">
    <source>
        <dbReference type="EMBL" id="CAG2144417.1"/>
    </source>
</evidence>
<comment type="caution">
    <text evidence="2">The sequence shown here is derived from an EMBL/GenBank/DDBJ whole genome shotgun (WGS) entry which is preliminary data.</text>
</comment>
<dbReference type="Pfam" id="PF04965">
    <property type="entry name" value="GPW_gp25"/>
    <property type="match status" value="1"/>
</dbReference>
<dbReference type="Gene3D" id="3.10.450.40">
    <property type="match status" value="1"/>
</dbReference>
<dbReference type="AlphaFoldDB" id="A0A916NE25"/>
<evidence type="ECO:0000259" key="1">
    <source>
        <dbReference type="Pfam" id="PF04965"/>
    </source>
</evidence>
<organism evidence="2 3">
    <name type="scientific">Cupriavidus yeoncheonensis</name>
    <dbReference type="NCBI Taxonomy" id="1462994"/>
    <lineage>
        <taxon>Bacteria</taxon>
        <taxon>Pseudomonadati</taxon>
        <taxon>Pseudomonadota</taxon>
        <taxon>Betaproteobacteria</taxon>
        <taxon>Burkholderiales</taxon>
        <taxon>Burkholderiaceae</taxon>
        <taxon>Cupriavidus</taxon>
    </lineage>
</organism>
<dbReference type="EMBL" id="CAJPUY010000010">
    <property type="protein sequence ID" value="CAG2144417.1"/>
    <property type="molecule type" value="Genomic_DNA"/>
</dbReference>
<keyword evidence="3" id="KW-1185">Reference proteome</keyword>
<dbReference type="RefSeq" id="WP_211947954.1">
    <property type="nucleotide sequence ID" value="NZ_CAJPUY010000010.1"/>
</dbReference>
<name>A0A916NE25_9BURK</name>
<sequence>MNGIDATTGTALGGLAHLRQSIRDILTTPIGSRVMRREYGSRLFKLVDAPLNRATILDIYAATADALARWEPRFKLTKTSIASTDGGAVVLDLTGEYLPDGRTVTLDGIKVK</sequence>
<dbReference type="Proteomes" id="UP000672934">
    <property type="component" value="Unassembled WGS sequence"/>
</dbReference>
<evidence type="ECO:0000313" key="3">
    <source>
        <dbReference type="Proteomes" id="UP000672934"/>
    </source>
</evidence>
<dbReference type="SUPFAM" id="SSF160719">
    <property type="entry name" value="gpW/gp25-like"/>
    <property type="match status" value="1"/>
</dbReference>
<reference evidence="2" key="1">
    <citation type="submission" date="2021-03" db="EMBL/GenBank/DDBJ databases">
        <authorList>
            <person name="Peeters C."/>
        </authorList>
    </citation>
    <scope>NUCLEOTIDE SEQUENCE</scope>
    <source>
        <strain evidence="2">LMG 31506</strain>
    </source>
</reference>
<gene>
    <name evidence="2" type="ORF">LMG31506_03001</name>
</gene>